<dbReference type="InterPro" id="IPR011008">
    <property type="entry name" value="Dimeric_a/b-barrel"/>
</dbReference>
<reference evidence="2" key="1">
    <citation type="submission" date="2020-07" db="EMBL/GenBank/DDBJ databases">
        <title>Huge and variable diversity of episymbiotic CPR bacteria and DPANN archaea in groundwater ecosystems.</title>
        <authorList>
            <person name="He C.Y."/>
            <person name="Keren R."/>
            <person name="Whittaker M."/>
            <person name="Farag I.F."/>
            <person name="Doudna J."/>
            <person name="Cate J.H.D."/>
            <person name="Banfield J.F."/>
        </authorList>
    </citation>
    <scope>NUCLEOTIDE SEQUENCE</scope>
    <source>
        <strain evidence="2">NC_groundwater_672_Ag_B-0.1um_62_36</strain>
    </source>
</reference>
<keyword evidence="2" id="KW-0503">Monooxygenase</keyword>
<dbReference type="GO" id="GO:0004497">
    <property type="term" value="F:monooxygenase activity"/>
    <property type="evidence" value="ECO:0007669"/>
    <property type="project" value="UniProtKB-KW"/>
</dbReference>
<comment type="caution">
    <text evidence="2">The sequence shown here is derived from an EMBL/GenBank/DDBJ whole genome shotgun (WGS) entry which is preliminary data.</text>
</comment>
<feature type="domain" description="ABM" evidence="1">
    <location>
        <begin position="1"/>
        <end position="73"/>
    </location>
</feature>
<dbReference type="Proteomes" id="UP000769766">
    <property type="component" value="Unassembled WGS sequence"/>
</dbReference>
<dbReference type="Gene3D" id="3.30.70.100">
    <property type="match status" value="1"/>
</dbReference>
<dbReference type="SUPFAM" id="SSF54909">
    <property type="entry name" value="Dimeric alpha+beta barrel"/>
    <property type="match status" value="1"/>
</dbReference>
<gene>
    <name evidence="2" type="ORF">HYY20_09150</name>
</gene>
<keyword evidence="2" id="KW-0560">Oxidoreductase</keyword>
<accession>A0A932FZ21</accession>
<dbReference type="InterPro" id="IPR007138">
    <property type="entry name" value="ABM_dom"/>
</dbReference>
<dbReference type="EMBL" id="JACPRF010000275">
    <property type="protein sequence ID" value="MBI2877034.1"/>
    <property type="molecule type" value="Genomic_DNA"/>
</dbReference>
<evidence type="ECO:0000259" key="1">
    <source>
        <dbReference type="Pfam" id="PF03992"/>
    </source>
</evidence>
<sequence length="98" mass="11007">MFTRIFSATVNKAMKMEAQEIIDEAILQVKDLPGFLLLQYLEGEDDLIVITTWSSSEAMDAYANSALAKEIHSRLAPYLHGQPAIRSYAVKTNINGMW</sequence>
<dbReference type="AlphaFoldDB" id="A0A932FZ21"/>
<protein>
    <submittedName>
        <fullName evidence="2">Antibiotic biosynthesis monooxygenase</fullName>
    </submittedName>
</protein>
<evidence type="ECO:0000313" key="2">
    <source>
        <dbReference type="EMBL" id="MBI2877034.1"/>
    </source>
</evidence>
<organism evidence="2 3">
    <name type="scientific">Tectimicrobiota bacterium</name>
    <dbReference type="NCBI Taxonomy" id="2528274"/>
    <lineage>
        <taxon>Bacteria</taxon>
        <taxon>Pseudomonadati</taxon>
        <taxon>Nitrospinota/Tectimicrobiota group</taxon>
        <taxon>Candidatus Tectimicrobiota</taxon>
    </lineage>
</organism>
<name>A0A932FZ21_UNCTE</name>
<dbReference type="Pfam" id="PF03992">
    <property type="entry name" value="ABM"/>
    <property type="match status" value="1"/>
</dbReference>
<evidence type="ECO:0000313" key="3">
    <source>
        <dbReference type="Proteomes" id="UP000769766"/>
    </source>
</evidence>
<proteinExistence type="predicted"/>